<feature type="region of interest" description="Disordered" evidence="1">
    <location>
        <begin position="1"/>
        <end position="36"/>
    </location>
</feature>
<feature type="domain" description="RNase H type-1" evidence="2">
    <location>
        <begin position="40"/>
        <end position="152"/>
    </location>
</feature>
<organism evidence="3 4">
    <name type="scientific">Hibiscus syriacus</name>
    <name type="common">Rose of Sharon</name>
    <dbReference type="NCBI Taxonomy" id="106335"/>
    <lineage>
        <taxon>Eukaryota</taxon>
        <taxon>Viridiplantae</taxon>
        <taxon>Streptophyta</taxon>
        <taxon>Embryophyta</taxon>
        <taxon>Tracheophyta</taxon>
        <taxon>Spermatophyta</taxon>
        <taxon>Magnoliopsida</taxon>
        <taxon>eudicotyledons</taxon>
        <taxon>Gunneridae</taxon>
        <taxon>Pentapetalae</taxon>
        <taxon>rosids</taxon>
        <taxon>malvids</taxon>
        <taxon>Malvales</taxon>
        <taxon>Malvaceae</taxon>
        <taxon>Malvoideae</taxon>
        <taxon>Hibiscus</taxon>
    </lineage>
</organism>
<dbReference type="InterPro" id="IPR002156">
    <property type="entry name" value="RNaseH_domain"/>
</dbReference>
<dbReference type="Gene3D" id="3.30.420.10">
    <property type="entry name" value="Ribonuclease H-like superfamily/Ribonuclease H"/>
    <property type="match status" value="1"/>
</dbReference>
<dbReference type="InterPro" id="IPR036397">
    <property type="entry name" value="RNaseH_sf"/>
</dbReference>
<dbReference type="GO" id="GO:0004523">
    <property type="term" value="F:RNA-DNA hybrid ribonuclease activity"/>
    <property type="evidence" value="ECO:0007669"/>
    <property type="project" value="InterPro"/>
</dbReference>
<dbReference type="PANTHER" id="PTHR47723:SF19">
    <property type="entry name" value="POLYNUCLEOTIDYL TRANSFERASE, RIBONUCLEASE H-LIKE SUPERFAMILY PROTEIN"/>
    <property type="match status" value="1"/>
</dbReference>
<evidence type="ECO:0000313" key="4">
    <source>
        <dbReference type="Proteomes" id="UP000436088"/>
    </source>
</evidence>
<dbReference type="InterPro" id="IPR044730">
    <property type="entry name" value="RNase_H-like_dom_plant"/>
</dbReference>
<name>A0A6A2YKC5_HIBSY</name>
<feature type="compositionally biased region" description="Basic and acidic residues" evidence="1">
    <location>
        <begin position="1"/>
        <end position="35"/>
    </location>
</feature>
<proteinExistence type="predicted"/>
<dbReference type="InterPro" id="IPR012337">
    <property type="entry name" value="RNaseH-like_sf"/>
</dbReference>
<gene>
    <name evidence="3" type="ORF">F3Y22_tig00111506pilonHSYRG00107</name>
</gene>
<dbReference type="InterPro" id="IPR053151">
    <property type="entry name" value="RNase_H-like"/>
</dbReference>
<dbReference type="PANTHER" id="PTHR47723">
    <property type="entry name" value="OS05G0353850 PROTEIN"/>
    <property type="match status" value="1"/>
</dbReference>
<dbReference type="AlphaFoldDB" id="A0A6A2YKC5"/>
<dbReference type="CDD" id="cd06222">
    <property type="entry name" value="RNase_H_like"/>
    <property type="match status" value="1"/>
</dbReference>
<dbReference type="SUPFAM" id="SSF53098">
    <property type="entry name" value="Ribonuclease H-like"/>
    <property type="match status" value="1"/>
</dbReference>
<comment type="caution">
    <text evidence="3">The sequence shown here is derived from an EMBL/GenBank/DDBJ whole genome shotgun (WGS) entry which is preliminary data.</text>
</comment>
<sequence>MIETEKRGEKGISDKQGNDERCNKEQRDSNQDQRHGVYINADGARSSSGSPALGIVARDYSGLVVAAQAVPIEAAAITNGLRLALELDYQHVRLESDAANVVHQLLSTQADLSSLGFHLAEARALLQDHPHVGVHTIRRSINVVAHTLAQFALGLHQPCFYAIYG</sequence>
<dbReference type="Proteomes" id="UP000436088">
    <property type="component" value="Unassembled WGS sequence"/>
</dbReference>
<dbReference type="GO" id="GO:0003676">
    <property type="term" value="F:nucleic acid binding"/>
    <property type="evidence" value="ECO:0007669"/>
    <property type="project" value="InterPro"/>
</dbReference>
<accession>A0A6A2YKC5</accession>
<dbReference type="Pfam" id="PF13456">
    <property type="entry name" value="RVT_3"/>
    <property type="match status" value="1"/>
</dbReference>
<keyword evidence="4" id="KW-1185">Reference proteome</keyword>
<protein>
    <recommendedName>
        <fullName evidence="2">RNase H type-1 domain-containing protein</fullName>
    </recommendedName>
</protein>
<evidence type="ECO:0000259" key="2">
    <source>
        <dbReference type="Pfam" id="PF13456"/>
    </source>
</evidence>
<reference evidence="3" key="1">
    <citation type="submission" date="2019-09" db="EMBL/GenBank/DDBJ databases">
        <title>Draft genome information of white flower Hibiscus syriacus.</title>
        <authorList>
            <person name="Kim Y.-M."/>
        </authorList>
    </citation>
    <scope>NUCLEOTIDE SEQUENCE [LARGE SCALE GENOMIC DNA]</scope>
    <source>
        <strain evidence="3">YM2019G1</strain>
    </source>
</reference>
<dbReference type="EMBL" id="VEPZ02001358">
    <property type="protein sequence ID" value="KAE8677494.1"/>
    <property type="molecule type" value="Genomic_DNA"/>
</dbReference>
<evidence type="ECO:0000313" key="3">
    <source>
        <dbReference type="EMBL" id="KAE8677494.1"/>
    </source>
</evidence>
<evidence type="ECO:0000256" key="1">
    <source>
        <dbReference type="SAM" id="MobiDB-lite"/>
    </source>
</evidence>